<dbReference type="InterPro" id="IPR001107">
    <property type="entry name" value="Band_7"/>
</dbReference>
<protein>
    <recommendedName>
        <fullName evidence="1">Band 7 domain-containing protein</fullName>
    </recommendedName>
</protein>
<dbReference type="RefSeq" id="WP_126539847.1">
    <property type="nucleotide sequence ID" value="NZ_AP018560.1"/>
</dbReference>
<evidence type="ECO:0000259" key="1">
    <source>
        <dbReference type="Pfam" id="PF01145"/>
    </source>
</evidence>
<dbReference type="AlphaFoldDB" id="A0A2Z6E8W7"/>
<evidence type="ECO:0000313" key="2">
    <source>
        <dbReference type="EMBL" id="BBD81291.1"/>
    </source>
</evidence>
<gene>
    <name evidence="2" type="ORF">ALSL_2667</name>
</gene>
<reference evidence="3" key="1">
    <citation type="submission" date="2018-04" db="EMBL/GenBank/DDBJ databases">
        <authorList>
            <person name="Watanabe M."/>
            <person name="Kojima H."/>
        </authorList>
    </citation>
    <scope>NUCLEOTIDE SEQUENCE [LARGE SCALE GENOMIC DNA]</scope>
    <source>
        <strain evidence="3">Dysh456</strain>
    </source>
</reference>
<dbReference type="OrthoDB" id="5954732at2"/>
<proteinExistence type="predicted"/>
<sequence length="151" mass="16761">MLALLPLTVLTALAATTAFRRVPEGQVFSVYRAGKPHRLLKPGLHALVPGLDRVVHRIDLNGRVLPFAAPLPEARDVHGRVYWQVLEPERADPVLDEVEPWIRRGLLEALEAEPASVGADPRALGSRLKQRLNAALRERGMMVTRVELDFA</sequence>
<dbReference type="KEGG" id="rbd:ALSL_2667"/>
<organism evidence="2 3">
    <name type="scientific">Aerosticca soli</name>
    <dbReference type="NCBI Taxonomy" id="2010829"/>
    <lineage>
        <taxon>Bacteria</taxon>
        <taxon>Pseudomonadati</taxon>
        <taxon>Pseudomonadota</taxon>
        <taxon>Gammaproteobacteria</taxon>
        <taxon>Lysobacterales</taxon>
        <taxon>Rhodanobacteraceae</taxon>
        <taxon>Aerosticca</taxon>
    </lineage>
</organism>
<dbReference type="Pfam" id="PF01145">
    <property type="entry name" value="Band_7"/>
    <property type="match status" value="1"/>
</dbReference>
<name>A0A2Z6E8W7_9GAMM</name>
<accession>A0A2Z6E8W7</accession>
<feature type="domain" description="Band 7" evidence="1">
    <location>
        <begin position="21"/>
        <end position="71"/>
    </location>
</feature>
<dbReference type="Proteomes" id="UP000270530">
    <property type="component" value="Chromosome"/>
</dbReference>
<reference evidence="3" key="2">
    <citation type="submission" date="2018-06" db="EMBL/GenBank/DDBJ databases">
        <title>Genome sequence of Rhodanobacteraceae bacterium strain Dysh456.</title>
        <authorList>
            <person name="Fukui M."/>
        </authorList>
    </citation>
    <scope>NUCLEOTIDE SEQUENCE [LARGE SCALE GENOMIC DNA]</scope>
    <source>
        <strain evidence="3">Dysh456</strain>
    </source>
</reference>
<keyword evidence="3" id="KW-1185">Reference proteome</keyword>
<evidence type="ECO:0000313" key="3">
    <source>
        <dbReference type="Proteomes" id="UP000270530"/>
    </source>
</evidence>
<dbReference type="EMBL" id="AP018560">
    <property type="protein sequence ID" value="BBD81291.1"/>
    <property type="molecule type" value="Genomic_DNA"/>
</dbReference>